<dbReference type="SMART" id="SM00470">
    <property type="entry name" value="ParB"/>
    <property type="match status" value="1"/>
</dbReference>
<dbReference type="Gene3D" id="3.90.1530.10">
    <property type="entry name" value="Conserved hypothetical protein from pyrococcus furiosus pfu- 392566-001, ParB domain"/>
    <property type="match status" value="1"/>
</dbReference>
<dbReference type="SUPFAM" id="SSF110849">
    <property type="entry name" value="ParB/Sulfiredoxin"/>
    <property type="match status" value="1"/>
</dbReference>
<comment type="caution">
    <text evidence="2">The sequence shown here is derived from an EMBL/GenBank/DDBJ whole genome shotgun (WGS) entry which is preliminary data.</text>
</comment>
<dbReference type="RefSeq" id="WP_213355427.1">
    <property type="nucleotide sequence ID" value="NZ_JAHBGB010000044.1"/>
</dbReference>
<dbReference type="Proteomes" id="UP001597299">
    <property type="component" value="Unassembled WGS sequence"/>
</dbReference>
<name>A0ABW4YR78_9HYPH</name>
<dbReference type="InterPro" id="IPR003115">
    <property type="entry name" value="ParB_N"/>
</dbReference>
<evidence type="ECO:0000313" key="3">
    <source>
        <dbReference type="Proteomes" id="UP001597299"/>
    </source>
</evidence>
<feature type="domain" description="ParB-like N-terminal" evidence="1">
    <location>
        <begin position="31"/>
        <end position="123"/>
    </location>
</feature>
<accession>A0ABW4YR78</accession>
<sequence>MRAIETEPYVKAFWAEFAGADRPLGAAPMLQWVPIEHLRVDPSYQRDITAEGRRSLFAIARNFDWAKFAPLVVAPIEGGLYAVIDGQHRATAAALRKVESVPCEVVIADQAKQAAAFAAINGQVTKLSSVAIYHARVAAGDPEAKICDEVCRCAEVKVLRYPVQATLMKRGETIAPNVILAAIARHGRDTVTTALASVTQTSEGNPGMLGKPVIEALCTVLGAAKEWREAGGALLDAFDDFDFKHELTEARVEHHRGGQPLNGVLSARITAYLQKRLPLAAATAAE</sequence>
<proteinExistence type="predicted"/>
<protein>
    <submittedName>
        <fullName evidence="2">ParB N-terminal domain-containing protein</fullName>
    </submittedName>
</protein>
<dbReference type="InterPro" id="IPR036086">
    <property type="entry name" value="ParB/Sulfiredoxin_sf"/>
</dbReference>
<gene>
    <name evidence="2" type="ORF">ACFSNC_00330</name>
</gene>
<dbReference type="Pfam" id="PF02195">
    <property type="entry name" value="ParB_N"/>
    <property type="match status" value="1"/>
</dbReference>
<reference evidence="3" key="1">
    <citation type="journal article" date="2019" name="Int. J. Syst. Evol. Microbiol.">
        <title>The Global Catalogue of Microorganisms (GCM) 10K type strain sequencing project: providing services to taxonomists for standard genome sequencing and annotation.</title>
        <authorList>
            <consortium name="The Broad Institute Genomics Platform"/>
            <consortium name="The Broad Institute Genome Sequencing Center for Infectious Disease"/>
            <person name="Wu L."/>
            <person name="Ma J."/>
        </authorList>
    </citation>
    <scope>NUCLEOTIDE SEQUENCE [LARGE SCALE GENOMIC DNA]</scope>
    <source>
        <strain evidence="3">CCM 7435</strain>
    </source>
</reference>
<organism evidence="2 3">
    <name type="scientific">Ancylobacter oerskovii</name>
    <dbReference type="NCBI Taxonomy" id="459519"/>
    <lineage>
        <taxon>Bacteria</taxon>
        <taxon>Pseudomonadati</taxon>
        <taxon>Pseudomonadota</taxon>
        <taxon>Alphaproteobacteria</taxon>
        <taxon>Hyphomicrobiales</taxon>
        <taxon>Xanthobacteraceae</taxon>
        <taxon>Ancylobacter</taxon>
    </lineage>
</organism>
<dbReference type="EMBL" id="JBHUHD010000001">
    <property type="protein sequence ID" value="MFD2138834.1"/>
    <property type="molecule type" value="Genomic_DNA"/>
</dbReference>
<evidence type="ECO:0000259" key="1">
    <source>
        <dbReference type="SMART" id="SM00470"/>
    </source>
</evidence>
<evidence type="ECO:0000313" key="2">
    <source>
        <dbReference type="EMBL" id="MFD2138834.1"/>
    </source>
</evidence>
<keyword evidence="3" id="KW-1185">Reference proteome</keyword>